<dbReference type="Pfam" id="PF14226">
    <property type="entry name" value="DIOX_N"/>
    <property type="match status" value="1"/>
</dbReference>
<dbReference type="Proteomes" id="UP000399805">
    <property type="component" value="Unassembled WGS sequence"/>
</dbReference>
<gene>
    <name evidence="5" type="ORF">AA23TX_08148</name>
</gene>
<dbReference type="InterPro" id="IPR005123">
    <property type="entry name" value="Oxoglu/Fe-dep_dioxygenase_dom"/>
</dbReference>
<protein>
    <submittedName>
        <fullName evidence="5">Small molecule metabolism</fullName>
    </submittedName>
</protein>
<dbReference type="PROSITE" id="PS51471">
    <property type="entry name" value="FE2OG_OXY"/>
    <property type="match status" value="1"/>
</dbReference>
<dbReference type="Gene3D" id="2.60.120.330">
    <property type="entry name" value="B-lactam Antibiotic, Isopenicillin N Synthase, Chain"/>
    <property type="match status" value="1"/>
</dbReference>
<keyword evidence="2" id="KW-0045">Antibiotic biosynthesis</keyword>
<evidence type="ECO:0000313" key="6">
    <source>
        <dbReference type="Proteomes" id="UP000399805"/>
    </source>
</evidence>
<evidence type="ECO:0000256" key="1">
    <source>
        <dbReference type="ARBA" id="ARBA00004792"/>
    </source>
</evidence>
<proteinExistence type="inferred from homology"/>
<dbReference type="InterPro" id="IPR027443">
    <property type="entry name" value="IPNS-like_sf"/>
</dbReference>
<dbReference type="PANTHER" id="PTHR47990">
    <property type="entry name" value="2-OXOGLUTARATE (2OG) AND FE(II)-DEPENDENT OXYGENASE SUPERFAMILY PROTEIN-RELATED"/>
    <property type="match status" value="1"/>
</dbReference>
<dbReference type="GO" id="GO:0017000">
    <property type="term" value="P:antibiotic biosynthetic process"/>
    <property type="evidence" value="ECO:0007669"/>
    <property type="project" value="UniProtKB-KW"/>
</dbReference>
<comment type="pathway">
    <text evidence="1">Antibiotic biosynthesis.</text>
</comment>
<dbReference type="GO" id="GO:0016491">
    <property type="term" value="F:oxidoreductase activity"/>
    <property type="evidence" value="ECO:0007669"/>
    <property type="project" value="UniProtKB-KW"/>
</dbReference>
<keyword evidence="3" id="KW-0560">Oxidoreductase</keyword>
<sequence>MTALRTFELPDSVSGTTVDRILGRQLVRTWETDGIFQVAATGEQDRTTGEALAASRRFFARSLPEKAKFVSDLTYSGYIASGEEVTAGEADYSEIFTVCPDVPLADTRVAEGWPCHGPVPWPDEDYRAAMKNYLHEVGEIGEKLLKLVALGLGADLDQLTRLTRNGWHHMRVLRFPARSATTERGIGAHTDYGLLVIAAQDDVGGLFIRPPVPGEPRNRNWLPEESTAGMYQDEEPWHFVEPEPRVFTVFPGDILQFLTGGRLLSTPHKVRLATRERYTLAYFHEPSFGATVRPLSSEDGDDEYIHYGTHFTNMFTRCYPDRVTTQRIHQEERLVTLDRLRARSLSG</sequence>
<dbReference type="AlphaFoldDB" id="A0A6I8M5G5"/>
<name>A0A6I8M5G5_9PSEU</name>
<evidence type="ECO:0000256" key="3">
    <source>
        <dbReference type="RuleBase" id="RU003682"/>
    </source>
</evidence>
<feature type="domain" description="Fe2OG dioxygenase" evidence="4">
    <location>
        <begin position="166"/>
        <end position="286"/>
    </location>
</feature>
<dbReference type="RefSeq" id="WP_196425794.1">
    <property type="nucleotide sequence ID" value="NZ_CABVGP010000003.1"/>
</dbReference>
<keyword evidence="6" id="KW-1185">Reference proteome</keyword>
<organism evidence="5 6">
    <name type="scientific">Amycolatopsis camponoti</name>
    <dbReference type="NCBI Taxonomy" id="2606593"/>
    <lineage>
        <taxon>Bacteria</taxon>
        <taxon>Bacillati</taxon>
        <taxon>Actinomycetota</taxon>
        <taxon>Actinomycetes</taxon>
        <taxon>Pseudonocardiales</taxon>
        <taxon>Pseudonocardiaceae</taxon>
        <taxon>Amycolatopsis</taxon>
    </lineage>
</organism>
<dbReference type="GO" id="GO:0046872">
    <property type="term" value="F:metal ion binding"/>
    <property type="evidence" value="ECO:0007669"/>
    <property type="project" value="UniProtKB-KW"/>
</dbReference>
<keyword evidence="3" id="KW-0408">Iron</keyword>
<comment type="similarity">
    <text evidence="3">Belongs to the iron/ascorbate-dependent oxidoreductase family.</text>
</comment>
<accession>A0A6I8M5G5</accession>
<dbReference type="InterPro" id="IPR050231">
    <property type="entry name" value="Iron_ascorbate_oxido_reductase"/>
</dbReference>
<evidence type="ECO:0000313" key="5">
    <source>
        <dbReference type="EMBL" id="VVJ23248.1"/>
    </source>
</evidence>
<reference evidence="5 6" key="1">
    <citation type="submission" date="2019-09" db="EMBL/GenBank/DDBJ databases">
        <authorList>
            <person name="Leyn A S."/>
        </authorList>
    </citation>
    <scope>NUCLEOTIDE SEQUENCE [LARGE SCALE GENOMIC DNA]</scope>
    <source>
        <strain evidence="5">AA231_1</strain>
    </source>
</reference>
<dbReference type="InterPro" id="IPR026992">
    <property type="entry name" value="DIOX_N"/>
</dbReference>
<dbReference type="Pfam" id="PF03171">
    <property type="entry name" value="2OG-FeII_Oxy"/>
    <property type="match status" value="1"/>
</dbReference>
<evidence type="ECO:0000259" key="4">
    <source>
        <dbReference type="PROSITE" id="PS51471"/>
    </source>
</evidence>
<dbReference type="EMBL" id="CABVGP010000003">
    <property type="protein sequence ID" value="VVJ23248.1"/>
    <property type="molecule type" value="Genomic_DNA"/>
</dbReference>
<dbReference type="SUPFAM" id="SSF51197">
    <property type="entry name" value="Clavaminate synthase-like"/>
    <property type="match status" value="1"/>
</dbReference>
<evidence type="ECO:0000256" key="2">
    <source>
        <dbReference type="ARBA" id="ARBA00023194"/>
    </source>
</evidence>
<keyword evidence="3" id="KW-0479">Metal-binding</keyword>
<dbReference type="InterPro" id="IPR044861">
    <property type="entry name" value="IPNS-like_FE2OG_OXY"/>
</dbReference>